<dbReference type="PANTHER" id="PTHR33202:SF6">
    <property type="entry name" value="ZINC UPTAKE REGULATION PROTEIN"/>
    <property type="match status" value="1"/>
</dbReference>
<keyword evidence="4" id="KW-0805">Transcription regulation</keyword>
<dbReference type="EMBL" id="WWEN01000002">
    <property type="protein sequence ID" value="MYM54434.1"/>
    <property type="molecule type" value="Genomic_DNA"/>
</dbReference>
<dbReference type="SUPFAM" id="SSF46785">
    <property type="entry name" value="Winged helix' DNA-binding domain"/>
    <property type="match status" value="1"/>
</dbReference>
<dbReference type="Gene3D" id="1.10.10.10">
    <property type="entry name" value="Winged helix-like DNA-binding domain superfamily/Winged helix DNA-binding domain"/>
    <property type="match status" value="1"/>
</dbReference>
<dbReference type="GO" id="GO:0003700">
    <property type="term" value="F:DNA-binding transcription factor activity"/>
    <property type="evidence" value="ECO:0007669"/>
    <property type="project" value="InterPro"/>
</dbReference>
<evidence type="ECO:0000256" key="4">
    <source>
        <dbReference type="ARBA" id="ARBA00023015"/>
    </source>
</evidence>
<evidence type="ECO:0000256" key="6">
    <source>
        <dbReference type="ARBA" id="ARBA00023163"/>
    </source>
</evidence>
<feature type="binding site" evidence="7">
    <location>
        <position position="114"/>
    </location>
    <ligand>
        <name>Zn(2+)</name>
        <dbReference type="ChEBI" id="CHEBI:29105"/>
    </ligand>
</feature>
<evidence type="ECO:0000313" key="9">
    <source>
        <dbReference type="Proteomes" id="UP000479043"/>
    </source>
</evidence>
<comment type="cofactor">
    <cofactor evidence="7">
        <name>Zn(2+)</name>
        <dbReference type="ChEBI" id="CHEBI:29105"/>
    </cofactor>
    <text evidence="7">Binds 1 zinc ion per subunit.</text>
</comment>
<dbReference type="GO" id="GO:1900376">
    <property type="term" value="P:regulation of secondary metabolite biosynthetic process"/>
    <property type="evidence" value="ECO:0007669"/>
    <property type="project" value="TreeGrafter"/>
</dbReference>
<name>A0A6L8LEF0_9RHOB</name>
<comment type="similarity">
    <text evidence="1">Belongs to the Fur family.</text>
</comment>
<evidence type="ECO:0000256" key="3">
    <source>
        <dbReference type="ARBA" id="ARBA00022833"/>
    </source>
</evidence>
<proteinExistence type="inferred from homology"/>
<dbReference type="GO" id="GO:0008270">
    <property type="term" value="F:zinc ion binding"/>
    <property type="evidence" value="ECO:0007669"/>
    <property type="project" value="TreeGrafter"/>
</dbReference>
<reference evidence="8 9" key="1">
    <citation type="submission" date="2020-01" db="EMBL/GenBank/DDBJ databases">
        <authorList>
            <person name="Chen S."/>
        </authorList>
    </citation>
    <scope>NUCLEOTIDE SEQUENCE [LARGE SCALE GENOMIC DNA]</scope>
    <source>
        <strain evidence="8 9">GS-10</strain>
    </source>
</reference>
<sequence>MTSVGFEKHDHDHCIADGVAAVAASCQARGLQLTPVRRRVLEILLSEHRAMGAYEILDTLRAEGLGSQPPVAYRALDFLVKHGFAHKVERLNAFIACTHPGENHTPAFLICRECGAVVEASAEPAKGDLGAAAAQAGFKIEQTVVEAEGLCPVCRKKKAGDA</sequence>
<organism evidence="8 9">
    <name type="scientific">Thalassovita mangrovi</name>
    <dbReference type="NCBI Taxonomy" id="2692236"/>
    <lineage>
        <taxon>Bacteria</taxon>
        <taxon>Pseudomonadati</taxon>
        <taxon>Pseudomonadota</taxon>
        <taxon>Alphaproteobacteria</taxon>
        <taxon>Rhodobacterales</taxon>
        <taxon>Roseobacteraceae</taxon>
        <taxon>Thalassovita</taxon>
    </lineage>
</organism>
<dbReference type="Gene3D" id="3.30.1490.190">
    <property type="match status" value="1"/>
</dbReference>
<evidence type="ECO:0000256" key="1">
    <source>
        <dbReference type="ARBA" id="ARBA00007957"/>
    </source>
</evidence>
<accession>A0A6L8LEF0</accession>
<evidence type="ECO:0000256" key="5">
    <source>
        <dbReference type="ARBA" id="ARBA00023125"/>
    </source>
</evidence>
<keyword evidence="6" id="KW-0804">Transcription</keyword>
<feature type="binding site" evidence="7">
    <location>
        <position position="154"/>
    </location>
    <ligand>
        <name>Zn(2+)</name>
        <dbReference type="ChEBI" id="CHEBI:29105"/>
    </ligand>
</feature>
<protein>
    <submittedName>
        <fullName evidence="8">Transcriptional repressor</fullName>
    </submittedName>
</protein>
<keyword evidence="3 7" id="KW-0862">Zinc</keyword>
<feature type="binding site" evidence="7">
    <location>
        <position position="151"/>
    </location>
    <ligand>
        <name>Zn(2+)</name>
        <dbReference type="ChEBI" id="CHEBI:29105"/>
    </ligand>
</feature>
<dbReference type="InterPro" id="IPR002481">
    <property type="entry name" value="FUR"/>
</dbReference>
<feature type="binding site" evidence="7">
    <location>
        <position position="111"/>
    </location>
    <ligand>
        <name>Zn(2+)</name>
        <dbReference type="ChEBI" id="CHEBI:29105"/>
    </ligand>
</feature>
<keyword evidence="5" id="KW-0238">DNA-binding</keyword>
<dbReference type="Proteomes" id="UP000479043">
    <property type="component" value="Unassembled WGS sequence"/>
</dbReference>
<evidence type="ECO:0000313" key="8">
    <source>
        <dbReference type="EMBL" id="MYM54434.1"/>
    </source>
</evidence>
<keyword evidence="2" id="KW-0678">Repressor</keyword>
<keyword evidence="7" id="KW-0479">Metal-binding</keyword>
<dbReference type="GO" id="GO:0045892">
    <property type="term" value="P:negative regulation of DNA-templated transcription"/>
    <property type="evidence" value="ECO:0007669"/>
    <property type="project" value="TreeGrafter"/>
</dbReference>
<keyword evidence="9" id="KW-1185">Reference proteome</keyword>
<comment type="caution">
    <text evidence="8">The sequence shown here is derived from an EMBL/GenBank/DDBJ whole genome shotgun (WGS) entry which is preliminary data.</text>
</comment>
<evidence type="ECO:0000256" key="2">
    <source>
        <dbReference type="ARBA" id="ARBA00022491"/>
    </source>
</evidence>
<dbReference type="PANTHER" id="PTHR33202">
    <property type="entry name" value="ZINC UPTAKE REGULATION PROTEIN"/>
    <property type="match status" value="1"/>
</dbReference>
<dbReference type="GO" id="GO:0005829">
    <property type="term" value="C:cytosol"/>
    <property type="evidence" value="ECO:0007669"/>
    <property type="project" value="TreeGrafter"/>
</dbReference>
<gene>
    <name evidence="8" type="ORF">GR167_03895</name>
</gene>
<dbReference type="InterPro" id="IPR036390">
    <property type="entry name" value="WH_DNA-bd_sf"/>
</dbReference>
<dbReference type="InterPro" id="IPR043135">
    <property type="entry name" value="Fur_C"/>
</dbReference>
<dbReference type="GO" id="GO:0000976">
    <property type="term" value="F:transcription cis-regulatory region binding"/>
    <property type="evidence" value="ECO:0007669"/>
    <property type="project" value="TreeGrafter"/>
</dbReference>
<dbReference type="InterPro" id="IPR036388">
    <property type="entry name" value="WH-like_DNA-bd_sf"/>
</dbReference>
<dbReference type="AlphaFoldDB" id="A0A6L8LEF0"/>
<evidence type="ECO:0000256" key="7">
    <source>
        <dbReference type="PIRSR" id="PIRSR602481-1"/>
    </source>
</evidence>
<dbReference type="Pfam" id="PF01475">
    <property type="entry name" value="FUR"/>
    <property type="match status" value="1"/>
</dbReference>
<dbReference type="RefSeq" id="WP_160972128.1">
    <property type="nucleotide sequence ID" value="NZ_WWEN01000002.1"/>
</dbReference>